<accession>A0ACC1KZ95</accession>
<dbReference type="EMBL" id="JANBUP010002989">
    <property type="protein sequence ID" value="KAJ2798276.1"/>
    <property type="molecule type" value="Genomic_DNA"/>
</dbReference>
<gene>
    <name evidence="1" type="ORF">H4S07_005733</name>
</gene>
<organism evidence="1 2">
    <name type="scientific">Coemansia furcata</name>
    <dbReference type="NCBI Taxonomy" id="417177"/>
    <lineage>
        <taxon>Eukaryota</taxon>
        <taxon>Fungi</taxon>
        <taxon>Fungi incertae sedis</taxon>
        <taxon>Zoopagomycota</taxon>
        <taxon>Kickxellomycotina</taxon>
        <taxon>Kickxellomycetes</taxon>
        <taxon>Kickxellales</taxon>
        <taxon>Kickxellaceae</taxon>
        <taxon>Coemansia</taxon>
    </lineage>
</organism>
<sequence length="259" mass="28597">MAFRASPEFNYLVQLVGRPLGDVPTTLLPRNAFNAEDDVKLITNGAAITRKLIDAGLRQKAERSVLSQVAKLTASDELSASVEREINNNLKIYPDIASQIPADTEHIQIYASKCWFIVLAIIDRATSPADINRVILDSITQPMSTIRHSQVAGALFHNIGAVFTSTLFRYLDAVEASCRHHQDNSAQVQHHVKHAAMVLEKALLADPSVAEQMAIEVSSFCLTYPWVKKAADLYRLLSNMLEKVPPGEHRPNDANSDSI</sequence>
<comment type="caution">
    <text evidence="1">The sequence shown here is derived from an EMBL/GenBank/DDBJ whole genome shotgun (WGS) entry which is preliminary data.</text>
</comment>
<evidence type="ECO:0000313" key="2">
    <source>
        <dbReference type="Proteomes" id="UP001140096"/>
    </source>
</evidence>
<protein>
    <submittedName>
        <fullName evidence="1">Uncharacterized protein</fullName>
    </submittedName>
</protein>
<reference evidence="1" key="1">
    <citation type="submission" date="2022-07" db="EMBL/GenBank/DDBJ databases">
        <title>Phylogenomic reconstructions and comparative analyses of Kickxellomycotina fungi.</title>
        <authorList>
            <person name="Reynolds N.K."/>
            <person name="Stajich J.E."/>
            <person name="Barry K."/>
            <person name="Grigoriev I.V."/>
            <person name="Crous P."/>
            <person name="Smith M.E."/>
        </authorList>
    </citation>
    <scope>NUCLEOTIDE SEQUENCE</scope>
    <source>
        <strain evidence="1">CBS 102833</strain>
    </source>
</reference>
<keyword evidence="2" id="KW-1185">Reference proteome</keyword>
<name>A0ACC1KZ95_9FUNG</name>
<proteinExistence type="predicted"/>
<evidence type="ECO:0000313" key="1">
    <source>
        <dbReference type="EMBL" id="KAJ2798276.1"/>
    </source>
</evidence>
<dbReference type="Proteomes" id="UP001140096">
    <property type="component" value="Unassembled WGS sequence"/>
</dbReference>